<feature type="transmembrane region" description="Helical" evidence="1">
    <location>
        <begin position="116"/>
        <end position="140"/>
    </location>
</feature>
<evidence type="ECO:0000313" key="3">
    <source>
        <dbReference type="EMBL" id="MFC7135614.1"/>
    </source>
</evidence>
<dbReference type="EMBL" id="JBHSZG010000001">
    <property type="protein sequence ID" value="MFC7135614.1"/>
    <property type="molecule type" value="Genomic_DNA"/>
</dbReference>
<feature type="domain" description="DUF8056" evidence="2">
    <location>
        <begin position="22"/>
        <end position="191"/>
    </location>
</feature>
<dbReference type="GeneID" id="81123134"/>
<evidence type="ECO:0000313" key="4">
    <source>
        <dbReference type="Proteomes" id="UP001596368"/>
    </source>
</evidence>
<dbReference type="Proteomes" id="UP001596368">
    <property type="component" value="Unassembled WGS sequence"/>
</dbReference>
<keyword evidence="1" id="KW-0812">Transmembrane</keyword>
<evidence type="ECO:0000259" key="2">
    <source>
        <dbReference type="Pfam" id="PF26243"/>
    </source>
</evidence>
<reference evidence="3 4" key="1">
    <citation type="journal article" date="2019" name="Int. J. Syst. Evol. Microbiol.">
        <title>The Global Catalogue of Microorganisms (GCM) 10K type strain sequencing project: providing services to taxonomists for standard genome sequencing and annotation.</title>
        <authorList>
            <consortium name="The Broad Institute Genomics Platform"/>
            <consortium name="The Broad Institute Genome Sequencing Center for Infectious Disease"/>
            <person name="Wu L."/>
            <person name="Ma J."/>
        </authorList>
    </citation>
    <scope>NUCLEOTIDE SEQUENCE [LARGE SCALE GENOMIC DNA]</scope>
    <source>
        <strain evidence="3 4">DT92</strain>
    </source>
</reference>
<dbReference type="Pfam" id="PF26243">
    <property type="entry name" value="DUF8056"/>
    <property type="match status" value="1"/>
</dbReference>
<accession>A0ABD5XKL7</accession>
<keyword evidence="4" id="KW-1185">Reference proteome</keyword>
<protein>
    <recommendedName>
        <fullName evidence="2">DUF8056 domain-containing protein</fullName>
    </recommendedName>
</protein>
<comment type="caution">
    <text evidence="3">The sequence shown here is derived from an EMBL/GenBank/DDBJ whole genome shotgun (WGS) entry which is preliminary data.</text>
</comment>
<gene>
    <name evidence="3" type="ORF">ACFQRB_01320</name>
</gene>
<dbReference type="InterPro" id="IPR058369">
    <property type="entry name" value="DUF8056"/>
</dbReference>
<sequence length="194" mass="20014">MTDEATSEATSAADADTSTGGDDGYRGVFGAFPYAFRASESLAFKSYVVVGGLAAALLSLLFALALVTLFGATAQARFSIVRAFYVVVALGAVAPTVAPVLLVARARRRGTPGRSGYELGLALAGYLFLLSLYLGTVAALPETFVLDGEPTTRPPPTGAFAPAIEVLYALPRAAGLAIPAAVALLIPLVYTLRR</sequence>
<feature type="transmembrane region" description="Helical" evidence="1">
    <location>
        <begin position="47"/>
        <end position="71"/>
    </location>
</feature>
<dbReference type="RefSeq" id="WP_284013042.1">
    <property type="nucleotide sequence ID" value="NZ_CP126156.1"/>
</dbReference>
<evidence type="ECO:0000256" key="1">
    <source>
        <dbReference type="SAM" id="Phobius"/>
    </source>
</evidence>
<keyword evidence="1" id="KW-1133">Transmembrane helix</keyword>
<dbReference type="AlphaFoldDB" id="A0ABD5XKL7"/>
<name>A0ABD5XKL7_9EURY</name>
<keyword evidence="1" id="KW-0472">Membrane</keyword>
<proteinExistence type="predicted"/>
<feature type="transmembrane region" description="Helical" evidence="1">
    <location>
        <begin position="173"/>
        <end position="192"/>
    </location>
</feature>
<feature type="transmembrane region" description="Helical" evidence="1">
    <location>
        <begin position="83"/>
        <end position="104"/>
    </location>
</feature>
<organism evidence="3 4">
    <name type="scientific">Halobaculum litoreum</name>
    <dbReference type="NCBI Taxonomy" id="3031998"/>
    <lineage>
        <taxon>Archaea</taxon>
        <taxon>Methanobacteriati</taxon>
        <taxon>Methanobacteriota</taxon>
        <taxon>Stenosarchaea group</taxon>
        <taxon>Halobacteria</taxon>
        <taxon>Halobacteriales</taxon>
        <taxon>Haloferacaceae</taxon>
        <taxon>Halobaculum</taxon>
    </lineage>
</organism>